<dbReference type="InterPro" id="IPR025256">
    <property type="entry name" value="TM7S3/TM198-like_dom"/>
</dbReference>
<keyword evidence="4 5" id="KW-0472">Membrane</keyword>
<sequence>MKVYHFSEFVFLLLIQVSTEVALHDECINGLDGRLHLNLLIPTQCNLPPLAKLHIQLDHVDPSTSFLILTVQTPNIPVQISLTQNPTLDYSINGTDVGLVSVLEPGQELVQWFLTSSWNFTVPVQLFALPYQSSNTSLVPIPGACNQEFDLENDPNLHLHNTSSLNITVLEFAAANVGMKRGSIPSSCDSGTTSLRFRLTYALYVRHLGAQEFDNETFFDEMMKMSRVGDIRKYGEQIQTFKKEDITEFYQVNYRSRGFIYNVIVTDPTFGTEAAYVPAVVYSCELQDNSLACKDDVDFGVILIATFTGLAGLVICLFGHRIFSYEIFFVGFVPFFIGAFMVFGSQVPMSPFALSAIAGAFGLLGGAVHFALWWRFGKYLWSMLLAGLNLGFLLSALVFFVSPLENLSTFHNNALFGLTFSCGMLIVPVVLLYFPKVVRNKS</sequence>
<dbReference type="Pfam" id="PF13886">
    <property type="entry name" value="TM7S3_TM198"/>
    <property type="match status" value="1"/>
</dbReference>
<keyword evidence="3 5" id="KW-1133">Transmembrane helix</keyword>
<keyword evidence="2 5" id="KW-0812">Transmembrane</keyword>
<dbReference type="AlphaFoldDB" id="A0A8B7XV47"/>
<gene>
    <name evidence="9" type="primary">LOC110975521</name>
</gene>
<evidence type="ECO:0000313" key="9">
    <source>
        <dbReference type="RefSeq" id="XP_022083761.1"/>
    </source>
</evidence>
<evidence type="ECO:0000256" key="6">
    <source>
        <dbReference type="SAM" id="SignalP"/>
    </source>
</evidence>
<evidence type="ECO:0000259" key="7">
    <source>
        <dbReference type="Pfam" id="PF13886"/>
    </source>
</evidence>
<dbReference type="Pfam" id="PF25992">
    <property type="entry name" value="Ig_TM7SF3_N"/>
    <property type="match status" value="1"/>
</dbReference>
<dbReference type="Proteomes" id="UP000694845">
    <property type="component" value="Unplaced"/>
</dbReference>
<evidence type="ECO:0000256" key="4">
    <source>
        <dbReference type="ARBA" id="ARBA00023136"/>
    </source>
</evidence>
<reference evidence="9" key="1">
    <citation type="submission" date="2025-08" db="UniProtKB">
        <authorList>
            <consortium name="RefSeq"/>
        </authorList>
    </citation>
    <scope>IDENTIFICATION</scope>
</reference>
<feature type="transmembrane region" description="Helical" evidence="5">
    <location>
        <begin position="299"/>
        <end position="320"/>
    </location>
</feature>
<keyword evidence="8" id="KW-1185">Reference proteome</keyword>
<keyword evidence="6" id="KW-0732">Signal</keyword>
<evidence type="ECO:0000256" key="3">
    <source>
        <dbReference type="ARBA" id="ARBA00022989"/>
    </source>
</evidence>
<dbReference type="RefSeq" id="XP_022083761.1">
    <property type="nucleotide sequence ID" value="XM_022228069.1"/>
</dbReference>
<proteinExistence type="predicted"/>
<feature type="transmembrane region" description="Helical" evidence="5">
    <location>
        <begin position="379"/>
        <end position="402"/>
    </location>
</feature>
<dbReference type="CTD" id="51768"/>
<accession>A0A8B7XV47</accession>
<feature type="domain" description="TM7S3/TM198-like" evidence="7">
    <location>
        <begin position="307"/>
        <end position="438"/>
    </location>
</feature>
<dbReference type="PANTHER" id="PTHR15937:SF3">
    <property type="entry name" value="TRANSMEMBRANE 7 SUPERFAMILY MEMBER 3"/>
    <property type="match status" value="1"/>
</dbReference>
<organism evidence="8 9">
    <name type="scientific">Acanthaster planci</name>
    <name type="common">Crown-of-thorns starfish</name>
    <dbReference type="NCBI Taxonomy" id="133434"/>
    <lineage>
        <taxon>Eukaryota</taxon>
        <taxon>Metazoa</taxon>
        <taxon>Echinodermata</taxon>
        <taxon>Eleutherozoa</taxon>
        <taxon>Asterozoa</taxon>
        <taxon>Asteroidea</taxon>
        <taxon>Valvatacea</taxon>
        <taxon>Valvatida</taxon>
        <taxon>Acanthasteridae</taxon>
        <taxon>Acanthaster</taxon>
    </lineage>
</organism>
<dbReference type="GeneID" id="110975521"/>
<name>A0A8B7XV47_ACAPL</name>
<feature type="chain" id="PRO_5034356524" evidence="6">
    <location>
        <begin position="24"/>
        <end position="442"/>
    </location>
</feature>
<feature type="transmembrane region" description="Helical" evidence="5">
    <location>
        <begin position="352"/>
        <end position="372"/>
    </location>
</feature>
<dbReference type="GO" id="GO:0043069">
    <property type="term" value="P:negative regulation of programmed cell death"/>
    <property type="evidence" value="ECO:0007669"/>
    <property type="project" value="TreeGrafter"/>
</dbReference>
<feature type="transmembrane region" description="Helical" evidence="5">
    <location>
        <begin position="327"/>
        <end position="346"/>
    </location>
</feature>
<dbReference type="InterPro" id="IPR042502">
    <property type="entry name" value="TM7SF3"/>
</dbReference>
<evidence type="ECO:0000256" key="1">
    <source>
        <dbReference type="ARBA" id="ARBA00004141"/>
    </source>
</evidence>
<dbReference type="OMA" id="NVKPATC"/>
<evidence type="ECO:0000256" key="5">
    <source>
        <dbReference type="SAM" id="Phobius"/>
    </source>
</evidence>
<protein>
    <submittedName>
        <fullName evidence="9">Transmembrane 7 superfamily member 3-like isoform X1</fullName>
    </submittedName>
</protein>
<feature type="transmembrane region" description="Helical" evidence="5">
    <location>
        <begin position="414"/>
        <end position="434"/>
    </location>
</feature>
<dbReference type="PANTHER" id="PTHR15937">
    <property type="entry name" value="TRANSMEMBRANE 7 SUPERFAMILY MEMBER 3"/>
    <property type="match status" value="1"/>
</dbReference>
<evidence type="ECO:0000256" key="2">
    <source>
        <dbReference type="ARBA" id="ARBA00022692"/>
    </source>
</evidence>
<dbReference type="KEGG" id="aplc:110975521"/>
<dbReference type="OrthoDB" id="5967337at2759"/>
<comment type="subcellular location">
    <subcellularLocation>
        <location evidence="1">Membrane</location>
        <topology evidence="1">Multi-pass membrane protein</topology>
    </subcellularLocation>
</comment>
<feature type="signal peptide" evidence="6">
    <location>
        <begin position="1"/>
        <end position="23"/>
    </location>
</feature>
<evidence type="ECO:0000313" key="8">
    <source>
        <dbReference type="Proteomes" id="UP000694845"/>
    </source>
</evidence>
<dbReference type="GO" id="GO:0005886">
    <property type="term" value="C:plasma membrane"/>
    <property type="evidence" value="ECO:0007669"/>
    <property type="project" value="TreeGrafter"/>
</dbReference>